<evidence type="ECO:0000313" key="5">
    <source>
        <dbReference type="EMBL" id="ACV79588.1"/>
    </source>
</evidence>
<dbReference type="SUPFAM" id="SSF53613">
    <property type="entry name" value="Ribokinase-like"/>
    <property type="match status" value="1"/>
</dbReference>
<dbReference type="KEGG" id="nml:Namu_3257"/>
<dbReference type="Proteomes" id="UP000002218">
    <property type="component" value="Chromosome"/>
</dbReference>
<gene>
    <name evidence="5" type="ordered locus">Namu_3257</name>
</gene>
<proteinExistence type="inferred from homology"/>
<reference evidence="6" key="1">
    <citation type="submission" date="2009-09" db="EMBL/GenBank/DDBJ databases">
        <title>The complete genome of Nakamurella multipartita DSM 44233.</title>
        <authorList>
            <consortium name="US DOE Joint Genome Institute (JGI-PGF)"/>
            <person name="Lucas S."/>
            <person name="Copeland A."/>
            <person name="Lapidus A."/>
            <person name="Glavina del Rio T."/>
            <person name="Dalin E."/>
            <person name="Tice H."/>
            <person name="Bruce D."/>
            <person name="Goodwin L."/>
            <person name="Pitluck S."/>
            <person name="Kyrpides N."/>
            <person name="Mavromatis K."/>
            <person name="Ivanova N."/>
            <person name="Ovchinnikova G."/>
            <person name="Sims D."/>
            <person name="Meincke L."/>
            <person name="Brettin T."/>
            <person name="Detter J.C."/>
            <person name="Han C."/>
            <person name="Larimer F."/>
            <person name="Land M."/>
            <person name="Hauser L."/>
            <person name="Markowitz V."/>
            <person name="Cheng J.-F."/>
            <person name="Hugenholtz P."/>
            <person name="Woyke T."/>
            <person name="Wu D."/>
            <person name="Klenk H.-P."/>
            <person name="Eisen J.A."/>
        </authorList>
    </citation>
    <scope>NUCLEOTIDE SEQUENCE [LARGE SCALE GENOMIC DNA]</scope>
    <source>
        <strain evidence="6">ATCC 700099 / DSM 44233 / CIP 104796 / JCM 9543 / NBRC 105858 / Y-104</strain>
    </source>
</reference>
<evidence type="ECO:0000256" key="1">
    <source>
        <dbReference type="ARBA" id="ARBA00010688"/>
    </source>
</evidence>
<accession>C8XCY5</accession>
<keyword evidence="6" id="KW-1185">Reference proteome</keyword>
<name>C8XCY5_NAKMY</name>
<sequence>MPIAVCGSIATDHLMHFPGRFSESLLPDQLHRVSLSFLVDDLVVRRGGVAPNICFGMAALGLNPVLVGAAGADFGDYDSWLTRHGVDCSKVHRCEDVQTARFVCTTDEDMNQIASFYAGAMARAREIELGPIAAAYGGLDLVVIAADDPAAMVRHSQECRERGYRFAADPSQQLARMEGDDVAELVRGADLLLTNDYELGLLKSKTGWSDRAVLDVVGHRVTTLGSQGVEIVAADGSRLAVPALPEKSKVDPTGVGDAFRAGFLAGRSLALSFERAAQLGSLMATLTLETVGTQEYQLDTAVARVRLADAYGEDAAAEIAVALAW</sequence>
<dbReference type="HOGENOM" id="CLU_027634_5_2_11"/>
<dbReference type="Pfam" id="PF00294">
    <property type="entry name" value="PfkB"/>
    <property type="match status" value="1"/>
</dbReference>
<dbReference type="Gene3D" id="3.40.1190.20">
    <property type="match status" value="1"/>
</dbReference>
<dbReference type="eggNOG" id="COG0524">
    <property type="taxonomic scope" value="Bacteria"/>
</dbReference>
<dbReference type="GO" id="GO:0004001">
    <property type="term" value="F:adenosine kinase activity"/>
    <property type="evidence" value="ECO:0007669"/>
    <property type="project" value="UniProtKB-EC"/>
</dbReference>
<dbReference type="InterPro" id="IPR050306">
    <property type="entry name" value="PfkB_Carbo_kinase"/>
</dbReference>
<dbReference type="PANTHER" id="PTHR43085">
    <property type="entry name" value="HEXOKINASE FAMILY MEMBER"/>
    <property type="match status" value="1"/>
</dbReference>
<evidence type="ECO:0000256" key="2">
    <source>
        <dbReference type="ARBA" id="ARBA00022679"/>
    </source>
</evidence>
<dbReference type="PANTHER" id="PTHR43085:SF46">
    <property type="entry name" value="ADENOSINE KINASE"/>
    <property type="match status" value="1"/>
</dbReference>
<dbReference type="InterPro" id="IPR011611">
    <property type="entry name" value="PfkB_dom"/>
</dbReference>
<keyword evidence="2 5" id="KW-0808">Transferase</keyword>
<protein>
    <submittedName>
        <fullName evidence="5">Adenosine kinase</fullName>
        <ecNumber evidence="5">2.7.1.20</ecNumber>
    </submittedName>
</protein>
<dbReference type="CDD" id="cd01942">
    <property type="entry name" value="ribokinase_group_A"/>
    <property type="match status" value="1"/>
</dbReference>
<organism evidence="5 6">
    <name type="scientific">Nakamurella multipartita (strain ATCC 700099 / DSM 44233 / CIP 104796 / JCM 9543 / NBRC 105858 / Y-104)</name>
    <name type="common">Microsphaera multipartita</name>
    <dbReference type="NCBI Taxonomy" id="479431"/>
    <lineage>
        <taxon>Bacteria</taxon>
        <taxon>Bacillati</taxon>
        <taxon>Actinomycetota</taxon>
        <taxon>Actinomycetes</taxon>
        <taxon>Nakamurellales</taxon>
        <taxon>Nakamurellaceae</taxon>
        <taxon>Nakamurella</taxon>
    </lineage>
</organism>
<dbReference type="EMBL" id="CP001737">
    <property type="protein sequence ID" value="ACV79588.1"/>
    <property type="molecule type" value="Genomic_DNA"/>
</dbReference>
<dbReference type="InParanoid" id="C8XCY5"/>
<evidence type="ECO:0000259" key="4">
    <source>
        <dbReference type="Pfam" id="PF00294"/>
    </source>
</evidence>
<dbReference type="STRING" id="479431.Namu_3257"/>
<feature type="domain" description="Carbohydrate kinase PfkB" evidence="4">
    <location>
        <begin position="30"/>
        <end position="295"/>
    </location>
</feature>
<reference evidence="5 6" key="2">
    <citation type="journal article" date="2010" name="Stand. Genomic Sci.">
        <title>Complete genome sequence of Nakamurella multipartita type strain (Y-104).</title>
        <authorList>
            <person name="Tice H."/>
            <person name="Mayilraj S."/>
            <person name="Sims D."/>
            <person name="Lapidus A."/>
            <person name="Nolan M."/>
            <person name="Lucas S."/>
            <person name="Glavina Del Rio T."/>
            <person name="Copeland A."/>
            <person name="Cheng J.F."/>
            <person name="Meincke L."/>
            <person name="Bruce D."/>
            <person name="Goodwin L."/>
            <person name="Pitluck S."/>
            <person name="Ivanova N."/>
            <person name="Mavromatis K."/>
            <person name="Ovchinnikova G."/>
            <person name="Pati A."/>
            <person name="Chen A."/>
            <person name="Palaniappan K."/>
            <person name="Land M."/>
            <person name="Hauser L."/>
            <person name="Chang Y.J."/>
            <person name="Jeffries C.D."/>
            <person name="Detter J.C."/>
            <person name="Brettin T."/>
            <person name="Rohde M."/>
            <person name="Goker M."/>
            <person name="Bristow J."/>
            <person name="Eisen J.A."/>
            <person name="Markowitz V."/>
            <person name="Hugenholtz P."/>
            <person name="Kyrpides N.C."/>
            <person name="Klenk H.P."/>
            <person name="Chen F."/>
        </authorList>
    </citation>
    <scope>NUCLEOTIDE SEQUENCE [LARGE SCALE GENOMIC DNA]</scope>
    <source>
        <strain evidence="6">ATCC 700099 / DSM 44233 / CIP 104796 / JCM 9543 / NBRC 105858 / Y-104</strain>
    </source>
</reference>
<dbReference type="InterPro" id="IPR029056">
    <property type="entry name" value="Ribokinase-like"/>
</dbReference>
<comment type="similarity">
    <text evidence="1">Belongs to the carbohydrate kinase PfkB family.</text>
</comment>
<keyword evidence="3 5" id="KW-0418">Kinase</keyword>
<dbReference type="FunCoup" id="C8XCY5">
    <property type="interactions" value="31"/>
</dbReference>
<evidence type="ECO:0000256" key="3">
    <source>
        <dbReference type="ARBA" id="ARBA00022777"/>
    </source>
</evidence>
<evidence type="ECO:0000313" key="6">
    <source>
        <dbReference type="Proteomes" id="UP000002218"/>
    </source>
</evidence>
<dbReference type="AlphaFoldDB" id="C8XCY5"/>
<dbReference type="EC" id="2.7.1.20" evidence="5"/>